<dbReference type="Proteomes" id="UP001310594">
    <property type="component" value="Unassembled WGS sequence"/>
</dbReference>
<dbReference type="AlphaFoldDB" id="A0AAN8A036"/>
<dbReference type="GO" id="GO:0016491">
    <property type="term" value="F:oxidoreductase activity"/>
    <property type="evidence" value="ECO:0007669"/>
    <property type="project" value="InterPro"/>
</dbReference>
<dbReference type="EMBL" id="JAVRQU010000020">
    <property type="protein sequence ID" value="KAK5691995.1"/>
    <property type="molecule type" value="Genomic_DNA"/>
</dbReference>
<evidence type="ECO:0000259" key="1">
    <source>
        <dbReference type="Pfam" id="PF07731"/>
    </source>
</evidence>
<dbReference type="InterPro" id="IPR011706">
    <property type="entry name" value="Cu-oxidase_C"/>
</dbReference>
<accession>A0AAN8A036</accession>
<evidence type="ECO:0000313" key="2">
    <source>
        <dbReference type="EMBL" id="KAK5691995.1"/>
    </source>
</evidence>
<dbReference type="GO" id="GO:0005507">
    <property type="term" value="F:copper ion binding"/>
    <property type="evidence" value="ECO:0007669"/>
    <property type="project" value="InterPro"/>
</dbReference>
<dbReference type="Gene3D" id="2.60.40.420">
    <property type="entry name" value="Cupredoxins - blue copper proteins"/>
    <property type="match status" value="1"/>
</dbReference>
<organism evidence="2 3">
    <name type="scientific">Elasticomyces elasticus</name>
    <dbReference type="NCBI Taxonomy" id="574655"/>
    <lineage>
        <taxon>Eukaryota</taxon>
        <taxon>Fungi</taxon>
        <taxon>Dikarya</taxon>
        <taxon>Ascomycota</taxon>
        <taxon>Pezizomycotina</taxon>
        <taxon>Dothideomycetes</taxon>
        <taxon>Dothideomycetidae</taxon>
        <taxon>Mycosphaerellales</taxon>
        <taxon>Teratosphaeriaceae</taxon>
        <taxon>Elasticomyces</taxon>
    </lineage>
</organism>
<protein>
    <recommendedName>
        <fullName evidence="1">Plastocyanin-like domain-containing protein</fullName>
    </recommendedName>
</protein>
<gene>
    <name evidence="2" type="ORF">LTR97_011166</name>
</gene>
<dbReference type="SUPFAM" id="SSF49503">
    <property type="entry name" value="Cupredoxins"/>
    <property type="match status" value="1"/>
</dbReference>
<dbReference type="Pfam" id="PF07731">
    <property type="entry name" value="Cu-oxidase_2"/>
    <property type="match status" value="1"/>
</dbReference>
<name>A0AAN8A036_9PEZI</name>
<sequence length="68" mass="7466">MHGNSFTYNGERHDAISLNDGVGKTLYMNATGVGKWQVICHVNWHQTLGMVSNYQVYNAGQCPLPALG</sequence>
<dbReference type="InterPro" id="IPR008972">
    <property type="entry name" value="Cupredoxin"/>
</dbReference>
<proteinExistence type="predicted"/>
<evidence type="ECO:0000313" key="3">
    <source>
        <dbReference type="Proteomes" id="UP001310594"/>
    </source>
</evidence>
<reference evidence="2" key="1">
    <citation type="submission" date="2023-08" db="EMBL/GenBank/DDBJ databases">
        <title>Black Yeasts Isolated from many extreme environments.</title>
        <authorList>
            <person name="Coleine C."/>
            <person name="Stajich J.E."/>
            <person name="Selbmann L."/>
        </authorList>
    </citation>
    <scope>NUCLEOTIDE SEQUENCE</scope>
    <source>
        <strain evidence="2">CCFEE 5810</strain>
    </source>
</reference>
<feature type="domain" description="Plastocyanin-like" evidence="1">
    <location>
        <begin position="8"/>
        <end position="58"/>
    </location>
</feature>
<comment type="caution">
    <text evidence="2">The sequence shown here is derived from an EMBL/GenBank/DDBJ whole genome shotgun (WGS) entry which is preliminary data.</text>
</comment>